<evidence type="ECO:0000313" key="1">
    <source>
        <dbReference type="EMBL" id="KAF0726915.1"/>
    </source>
</evidence>
<dbReference type="Proteomes" id="UP000481153">
    <property type="component" value="Unassembled WGS sequence"/>
</dbReference>
<protein>
    <submittedName>
        <fullName evidence="1">Uncharacterized protein</fullName>
    </submittedName>
</protein>
<dbReference type="AlphaFoldDB" id="A0A6G0WI99"/>
<organism evidence="1 2">
    <name type="scientific">Aphanomyces euteiches</name>
    <dbReference type="NCBI Taxonomy" id="100861"/>
    <lineage>
        <taxon>Eukaryota</taxon>
        <taxon>Sar</taxon>
        <taxon>Stramenopiles</taxon>
        <taxon>Oomycota</taxon>
        <taxon>Saprolegniomycetes</taxon>
        <taxon>Saprolegniales</taxon>
        <taxon>Verrucalvaceae</taxon>
        <taxon>Aphanomyces</taxon>
    </lineage>
</organism>
<name>A0A6G0WI99_9STRA</name>
<comment type="caution">
    <text evidence="1">The sequence shown here is derived from an EMBL/GenBank/DDBJ whole genome shotgun (WGS) entry which is preliminary data.</text>
</comment>
<dbReference type="EMBL" id="VJMJ01000204">
    <property type="protein sequence ID" value="KAF0726915.1"/>
    <property type="molecule type" value="Genomic_DNA"/>
</dbReference>
<reference evidence="1 2" key="1">
    <citation type="submission" date="2019-07" db="EMBL/GenBank/DDBJ databases">
        <title>Genomics analysis of Aphanomyces spp. identifies a new class of oomycete effector associated with host adaptation.</title>
        <authorList>
            <person name="Gaulin E."/>
        </authorList>
    </citation>
    <scope>NUCLEOTIDE SEQUENCE [LARGE SCALE GENOMIC DNA]</scope>
    <source>
        <strain evidence="1 2">ATCC 201684</strain>
    </source>
</reference>
<evidence type="ECO:0000313" key="2">
    <source>
        <dbReference type="Proteomes" id="UP000481153"/>
    </source>
</evidence>
<proteinExistence type="predicted"/>
<sequence>MRCRQDSSSIERFARLMEKVWENTQHMVGETEQLVPECAANKSQVALGITTKRIVKYQERINRQSTDIRSCKFYASHKKTDGSGSTQ</sequence>
<keyword evidence="2" id="KW-1185">Reference proteome</keyword>
<gene>
    <name evidence="1" type="ORF">Ae201684_014907</name>
</gene>
<accession>A0A6G0WI99</accession>